<dbReference type="Proteomes" id="UP000094313">
    <property type="component" value="Chromosome"/>
</dbReference>
<evidence type="ECO:0000256" key="4">
    <source>
        <dbReference type="ARBA" id="ARBA00017522"/>
    </source>
</evidence>
<dbReference type="AlphaFoldDB" id="A0A1D7QFT7"/>
<comment type="function">
    <text evidence="1">Required for nicotinamide riboside transport across the inner membrane.</text>
</comment>
<feature type="transmembrane region" description="Helical" evidence="10">
    <location>
        <begin position="43"/>
        <end position="60"/>
    </location>
</feature>
<feature type="transmembrane region" description="Helical" evidence="10">
    <location>
        <begin position="21"/>
        <end position="37"/>
    </location>
</feature>
<protein>
    <recommendedName>
        <fullName evidence="4">Nicotinamide riboside transporter PnuC</fullName>
    </recommendedName>
</protein>
<keyword evidence="8 10" id="KW-1133">Transmembrane helix</keyword>
<dbReference type="PANTHER" id="PTHR36122:SF2">
    <property type="entry name" value="NICOTINAMIDE RIBOSIDE TRANSPORTER PNUC"/>
    <property type="match status" value="1"/>
</dbReference>
<keyword evidence="6" id="KW-1003">Cell membrane</keyword>
<sequence length="205" mass="23896">MLLLEASFFQLIVDQFKHTSWQEWLGVISGFICIYLATKENVLSWPISIISVVAYAWVFYDAKMYGDMALQFYFLCSAFYGWYFWINNKASDDKPITNLSLKGWWIAGGSVLILSAVLGLYLDKYTDTNVPYEDGFCTALSFVAQLMLTRKILQNWILWIIVDLCYIPLYIYKNLNLSAVFYAFLVAIAIKGYLDWRKTYREQTN</sequence>
<evidence type="ECO:0000256" key="2">
    <source>
        <dbReference type="ARBA" id="ARBA00004651"/>
    </source>
</evidence>
<dbReference type="RefSeq" id="WP_069379252.1">
    <property type="nucleotide sequence ID" value="NZ_CP017141.1"/>
</dbReference>
<dbReference type="Pfam" id="PF04973">
    <property type="entry name" value="NMN_transporter"/>
    <property type="match status" value="1"/>
</dbReference>
<keyword evidence="12" id="KW-1185">Reference proteome</keyword>
<dbReference type="PANTHER" id="PTHR36122">
    <property type="entry name" value="NICOTINAMIDE RIBOSIDE TRANSPORTER PNUC"/>
    <property type="match status" value="1"/>
</dbReference>
<organism evidence="11 12">
    <name type="scientific">Pedobacter steynii</name>
    <dbReference type="NCBI Taxonomy" id="430522"/>
    <lineage>
        <taxon>Bacteria</taxon>
        <taxon>Pseudomonadati</taxon>
        <taxon>Bacteroidota</taxon>
        <taxon>Sphingobacteriia</taxon>
        <taxon>Sphingobacteriales</taxon>
        <taxon>Sphingobacteriaceae</taxon>
        <taxon>Pedobacter</taxon>
    </lineage>
</organism>
<evidence type="ECO:0000256" key="3">
    <source>
        <dbReference type="ARBA" id="ARBA00006669"/>
    </source>
</evidence>
<feature type="transmembrane region" description="Helical" evidence="10">
    <location>
        <begin position="177"/>
        <end position="194"/>
    </location>
</feature>
<dbReference type="KEGG" id="psty:BFS30_10520"/>
<keyword evidence="7 10" id="KW-0812">Transmembrane</keyword>
<reference evidence="11 12" key="1">
    <citation type="submission" date="2016-08" db="EMBL/GenBank/DDBJ databases">
        <authorList>
            <person name="Seilhamer J.J."/>
        </authorList>
    </citation>
    <scope>NUCLEOTIDE SEQUENCE [LARGE SCALE GENOMIC DNA]</scope>
    <source>
        <strain evidence="11 12">DX4</strain>
    </source>
</reference>
<feature type="transmembrane region" description="Helical" evidence="10">
    <location>
        <begin position="67"/>
        <end position="84"/>
    </location>
</feature>
<dbReference type="GO" id="GO:0034257">
    <property type="term" value="F:nicotinamide riboside transmembrane transporter activity"/>
    <property type="evidence" value="ECO:0007669"/>
    <property type="project" value="InterPro"/>
</dbReference>
<keyword evidence="9 10" id="KW-0472">Membrane</keyword>
<evidence type="ECO:0000256" key="8">
    <source>
        <dbReference type="ARBA" id="ARBA00022989"/>
    </source>
</evidence>
<evidence type="ECO:0000256" key="5">
    <source>
        <dbReference type="ARBA" id="ARBA00022448"/>
    </source>
</evidence>
<evidence type="ECO:0000256" key="1">
    <source>
        <dbReference type="ARBA" id="ARBA00002672"/>
    </source>
</evidence>
<name>A0A1D7QFT7_9SPHI</name>
<evidence type="ECO:0000256" key="6">
    <source>
        <dbReference type="ARBA" id="ARBA00022475"/>
    </source>
</evidence>
<evidence type="ECO:0000313" key="12">
    <source>
        <dbReference type="Proteomes" id="UP000094313"/>
    </source>
</evidence>
<feature type="transmembrane region" description="Helical" evidence="10">
    <location>
        <begin position="152"/>
        <end position="171"/>
    </location>
</feature>
<dbReference type="InterPro" id="IPR006419">
    <property type="entry name" value="NMN_transpt_PnuC"/>
</dbReference>
<dbReference type="EMBL" id="CP017141">
    <property type="protein sequence ID" value="AOM77562.1"/>
    <property type="molecule type" value="Genomic_DNA"/>
</dbReference>
<dbReference type="OrthoDB" id="9791248at2"/>
<gene>
    <name evidence="11" type="ORF">BFS30_10520</name>
</gene>
<keyword evidence="5" id="KW-0813">Transport</keyword>
<dbReference type="GO" id="GO:0005886">
    <property type="term" value="C:plasma membrane"/>
    <property type="evidence" value="ECO:0007669"/>
    <property type="project" value="UniProtKB-SubCell"/>
</dbReference>
<proteinExistence type="inferred from homology"/>
<evidence type="ECO:0000256" key="10">
    <source>
        <dbReference type="SAM" id="Phobius"/>
    </source>
</evidence>
<evidence type="ECO:0000256" key="7">
    <source>
        <dbReference type="ARBA" id="ARBA00022692"/>
    </source>
</evidence>
<evidence type="ECO:0000256" key="9">
    <source>
        <dbReference type="ARBA" id="ARBA00023136"/>
    </source>
</evidence>
<feature type="transmembrane region" description="Helical" evidence="10">
    <location>
        <begin position="104"/>
        <end position="122"/>
    </location>
</feature>
<comment type="subcellular location">
    <subcellularLocation>
        <location evidence="2">Cell membrane</location>
        <topology evidence="2">Multi-pass membrane protein</topology>
    </subcellularLocation>
</comment>
<dbReference type="NCBIfam" id="TIGR01528">
    <property type="entry name" value="NMN_trans_PnuC"/>
    <property type="match status" value="1"/>
</dbReference>
<comment type="similarity">
    <text evidence="3">Belongs to the nicotinamide ribonucleoside (NR) uptake permease (TC 4.B.1) family.</text>
</comment>
<accession>A0A1D7QFT7</accession>
<evidence type="ECO:0000313" key="11">
    <source>
        <dbReference type="EMBL" id="AOM77562.1"/>
    </source>
</evidence>